<sequence>MQGSESGSECPISTSISTIRRIPISPLDMPSMSSQPSSPRSSALPSPPDSPDSISSFPSLTSSFFFSSAAASPPHSHTHLEHGRDSTQGLIIPSLTLPAALRQPTAYGKTIGDVRLLVLGSEEAGDASLPSLLLEDNDDLVDVGTRETTDNGSVFRASTDWIEHRDAHGLERFEPANNVEIAELPAYSDGDDPTSKACSPLSTRHFTACMKSSTPTIPPSPILSNLIASPSVPFYTAVVLLNITSSPQERTIIDRLSAHIPIITLPPVASHSRQRLKLSAFRPASAYALRAGLFRSPETLALLRSETADRFLRWREVERAVNIVRRTKYNAPSPDHKPKGAVPVGEKRGGAGATWNKADWEAEWDATLSRDVARRLREGTITGAPPRPIHHSCAPIAVDPLHLPSLLVFSMSLWTPLKSRVTQVKLSGMRLGLVLVSTLCAGIGIGLMLH</sequence>
<evidence type="ECO:0000256" key="2">
    <source>
        <dbReference type="SAM" id="Phobius"/>
    </source>
</evidence>
<dbReference type="Proteomes" id="UP000298327">
    <property type="component" value="Unassembled WGS sequence"/>
</dbReference>
<name>A0A4Y9YQD6_9AGAM</name>
<dbReference type="AlphaFoldDB" id="A0A4Y9YQD6"/>
<feature type="region of interest" description="Disordered" evidence="1">
    <location>
        <begin position="1"/>
        <end position="54"/>
    </location>
</feature>
<keyword evidence="2" id="KW-0812">Transmembrane</keyword>
<accession>A0A4Y9YQD6</accession>
<reference evidence="3 4" key="1">
    <citation type="submission" date="2019-02" db="EMBL/GenBank/DDBJ databases">
        <title>Genome sequencing of the rare red list fungi Dentipellis fragilis.</title>
        <authorList>
            <person name="Buettner E."/>
            <person name="Kellner H."/>
        </authorList>
    </citation>
    <scope>NUCLEOTIDE SEQUENCE [LARGE SCALE GENOMIC DNA]</scope>
    <source>
        <strain evidence="3 4">DSM 105465</strain>
    </source>
</reference>
<protein>
    <submittedName>
        <fullName evidence="3">Uncharacterized protein</fullName>
    </submittedName>
</protein>
<gene>
    <name evidence="3" type="ORF">EVG20_g5896</name>
</gene>
<feature type="compositionally biased region" description="Low complexity" evidence="1">
    <location>
        <begin position="11"/>
        <end position="44"/>
    </location>
</feature>
<evidence type="ECO:0000256" key="1">
    <source>
        <dbReference type="SAM" id="MobiDB-lite"/>
    </source>
</evidence>
<keyword evidence="2" id="KW-1133">Transmembrane helix</keyword>
<keyword evidence="2" id="KW-0472">Membrane</keyword>
<proteinExistence type="predicted"/>
<feature type="transmembrane region" description="Helical" evidence="2">
    <location>
        <begin position="429"/>
        <end position="449"/>
    </location>
</feature>
<evidence type="ECO:0000313" key="3">
    <source>
        <dbReference type="EMBL" id="TFY64575.1"/>
    </source>
</evidence>
<comment type="caution">
    <text evidence="3">The sequence shown here is derived from an EMBL/GenBank/DDBJ whole genome shotgun (WGS) entry which is preliminary data.</text>
</comment>
<organism evidence="3 4">
    <name type="scientific">Dentipellis fragilis</name>
    <dbReference type="NCBI Taxonomy" id="205917"/>
    <lineage>
        <taxon>Eukaryota</taxon>
        <taxon>Fungi</taxon>
        <taxon>Dikarya</taxon>
        <taxon>Basidiomycota</taxon>
        <taxon>Agaricomycotina</taxon>
        <taxon>Agaricomycetes</taxon>
        <taxon>Russulales</taxon>
        <taxon>Hericiaceae</taxon>
        <taxon>Dentipellis</taxon>
    </lineage>
</organism>
<evidence type="ECO:0000313" key="4">
    <source>
        <dbReference type="Proteomes" id="UP000298327"/>
    </source>
</evidence>
<feature type="region of interest" description="Disordered" evidence="1">
    <location>
        <begin position="330"/>
        <end position="350"/>
    </location>
</feature>
<keyword evidence="4" id="KW-1185">Reference proteome</keyword>
<dbReference type="OrthoDB" id="3350156at2759"/>
<dbReference type="EMBL" id="SEOQ01000368">
    <property type="protein sequence ID" value="TFY64575.1"/>
    <property type="molecule type" value="Genomic_DNA"/>
</dbReference>